<dbReference type="RefSeq" id="WP_238244124.1">
    <property type="nucleotide sequence ID" value="NZ_BPQP01000031.1"/>
</dbReference>
<reference evidence="3" key="2">
    <citation type="submission" date="2021-08" db="EMBL/GenBank/DDBJ databases">
        <authorList>
            <person name="Tani A."/>
            <person name="Ola A."/>
            <person name="Ogura Y."/>
            <person name="Katsura K."/>
            <person name="Hayashi T."/>
        </authorList>
    </citation>
    <scope>NUCLEOTIDE SEQUENCE</scope>
    <source>
        <strain evidence="3">DSM 19015</strain>
    </source>
</reference>
<name>A0ABQ4RWK8_9HYPH</name>
<accession>A0ABQ4RWK8</accession>
<sequence>MILDHEPPRTGQPYPGPAYPGRPRSALHRFLGGSPAAVLVKLLFLSILVGAGMAMLGLTPGALFRHAYDTLQALLHLGLDAFQDFGGWIVAGALVVVPIWLIARLLAVSK</sequence>
<evidence type="ECO:0000259" key="2">
    <source>
        <dbReference type="Pfam" id="PF20061"/>
    </source>
</evidence>
<feature type="transmembrane region" description="Helical" evidence="1">
    <location>
        <begin position="38"/>
        <end position="65"/>
    </location>
</feature>
<proteinExistence type="predicted"/>
<reference evidence="3" key="1">
    <citation type="journal article" date="2021" name="Front. Microbiol.">
        <title>Comprehensive Comparative Genomics and Phenotyping of Methylobacterium Species.</title>
        <authorList>
            <person name="Alessa O."/>
            <person name="Ogura Y."/>
            <person name="Fujitani Y."/>
            <person name="Takami H."/>
            <person name="Hayashi T."/>
            <person name="Sahin N."/>
            <person name="Tani A."/>
        </authorList>
    </citation>
    <scope>NUCLEOTIDE SEQUENCE</scope>
    <source>
        <strain evidence="3">DSM 19015</strain>
    </source>
</reference>
<protein>
    <recommendedName>
        <fullName evidence="2">DUF6460 domain-containing protein</fullName>
    </recommendedName>
</protein>
<organism evidence="3 4">
    <name type="scientific">Methylobacterium iners</name>
    <dbReference type="NCBI Taxonomy" id="418707"/>
    <lineage>
        <taxon>Bacteria</taxon>
        <taxon>Pseudomonadati</taxon>
        <taxon>Pseudomonadota</taxon>
        <taxon>Alphaproteobacteria</taxon>
        <taxon>Hyphomicrobiales</taxon>
        <taxon>Methylobacteriaceae</taxon>
        <taxon>Methylobacterium</taxon>
    </lineage>
</organism>
<feature type="domain" description="DUF6460" evidence="2">
    <location>
        <begin position="74"/>
        <end position="108"/>
    </location>
</feature>
<keyword evidence="1" id="KW-0812">Transmembrane</keyword>
<dbReference type="EMBL" id="BPQP01000031">
    <property type="protein sequence ID" value="GJD94966.1"/>
    <property type="molecule type" value="Genomic_DNA"/>
</dbReference>
<feature type="transmembrane region" description="Helical" evidence="1">
    <location>
        <begin position="85"/>
        <end position="107"/>
    </location>
</feature>
<evidence type="ECO:0000313" key="3">
    <source>
        <dbReference type="EMBL" id="GJD94966.1"/>
    </source>
</evidence>
<comment type="caution">
    <text evidence="3">The sequence shown here is derived from an EMBL/GenBank/DDBJ whole genome shotgun (WGS) entry which is preliminary data.</text>
</comment>
<gene>
    <name evidence="3" type="ORF">OCOJLMKI_2174</name>
</gene>
<keyword evidence="1" id="KW-0472">Membrane</keyword>
<evidence type="ECO:0000256" key="1">
    <source>
        <dbReference type="SAM" id="Phobius"/>
    </source>
</evidence>
<keyword evidence="1" id="KW-1133">Transmembrane helix</keyword>
<dbReference type="Pfam" id="PF20061">
    <property type="entry name" value="DUF6460"/>
    <property type="match status" value="1"/>
</dbReference>
<keyword evidence="4" id="KW-1185">Reference proteome</keyword>
<dbReference type="InterPro" id="IPR045594">
    <property type="entry name" value="DUF6460"/>
</dbReference>
<dbReference type="Proteomes" id="UP001055125">
    <property type="component" value="Unassembled WGS sequence"/>
</dbReference>
<evidence type="ECO:0000313" key="4">
    <source>
        <dbReference type="Proteomes" id="UP001055125"/>
    </source>
</evidence>